<protein>
    <recommendedName>
        <fullName evidence="3">DUF4194 domain-containing protein</fullName>
    </recommendedName>
</protein>
<keyword evidence="2" id="KW-1185">Reference proteome</keyword>
<dbReference type="Proteomes" id="UP001589813">
    <property type="component" value="Unassembled WGS sequence"/>
</dbReference>
<dbReference type="RefSeq" id="WP_377246747.1">
    <property type="nucleotide sequence ID" value="NZ_JBHLXP010000005.1"/>
</dbReference>
<evidence type="ECO:0000313" key="2">
    <source>
        <dbReference type="Proteomes" id="UP001589813"/>
    </source>
</evidence>
<comment type="caution">
    <text evidence="1">The sequence shown here is derived from an EMBL/GenBank/DDBJ whole genome shotgun (WGS) entry which is preliminary data.</text>
</comment>
<sequence>MMQIDLEKLPNLADISKRLTTGYHISEQDFALWTELDANEDAYSALFAALGNQLKRDSRGFFYFDVDDATVNMGKISRLFALTTYALVEFFADQGQDPLRALFETEINHEILSSILQQQYHLFEQLEIYSATDLKREVGNRMLRYGFAKTQGDNFKLLPPLYRYLDALVAVDSLAEEEGHQHV</sequence>
<dbReference type="EMBL" id="JBHLXP010000005">
    <property type="protein sequence ID" value="MFC0049934.1"/>
    <property type="molecule type" value="Genomic_DNA"/>
</dbReference>
<reference evidence="1 2" key="1">
    <citation type="submission" date="2024-09" db="EMBL/GenBank/DDBJ databases">
        <authorList>
            <person name="Sun Q."/>
            <person name="Mori K."/>
        </authorList>
    </citation>
    <scope>NUCLEOTIDE SEQUENCE [LARGE SCALE GENOMIC DNA]</scope>
    <source>
        <strain evidence="1 2">KCTC 23315</strain>
    </source>
</reference>
<proteinExistence type="predicted"/>
<dbReference type="InterPro" id="IPR053841">
    <property type="entry name" value="MksE"/>
</dbReference>
<evidence type="ECO:0000313" key="1">
    <source>
        <dbReference type="EMBL" id="MFC0049934.1"/>
    </source>
</evidence>
<evidence type="ECO:0008006" key="3">
    <source>
        <dbReference type="Google" id="ProtNLM"/>
    </source>
</evidence>
<dbReference type="Pfam" id="PF21980">
    <property type="entry name" value="MksE"/>
    <property type="match status" value="1"/>
</dbReference>
<name>A0ABV6BGC9_9GAMM</name>
<gene>
    <name evidence="1" type="ORF">ACFFJP_16655</name>
</gene>
<organism evidence="1 2">
    <name type="scientific">Rheinheimera tilapiae</name>
    <dbReference type="NCBI Taxonomy" id="875043"/>
    <lineage>
        <taxon>Bacteria</taxon>
        <taxon>Pseudomonadati</taxon>
        <taxon>Pseudomonadota</taxon>
        <taxon>Gammaproteobacteria</taxon>
        <taxon>Chromatiales</taxon>
        <taxon>Chromatiaceae</taxon>
        <taxon>Rheinheimera</taxon>
    </lineage>
</organism>
<accession>A0ABV6BGC9</accession>
<dbReference type="Gene3D" id="1.10.10.2250">
    <property type="match status" value="1"/>
</dbReference>
<dbReference type="InterPro" id="IPR042038">
    <property type="entry name" value="MukE_N"/>
</dbReference>